<keyword evidence="1" id="KW-0479">Metal-binding</keyword>
<dbReference type="Gene3D" id="3.40.228.10">
    <property type="entry name" value="Dimethylsulfoxide Reductase, domain 2"/>
    <property type="match status" value="1"/>
</dbReference>
<dbReference type="AlphaFoldDB" id="A0A0C4YCN8"/>
<dbReference type="GO" id="GO:1990204">
    <property type="term" value="C:oxidoreductase complex"/>
    <property type="evidence" value="ECO:0007669"/>
    <property type="project" value="UniProtKB-ARBA"/>
</dbReference>
<evidence type="ECO:0000259" key="6">
    <source>
        <dbReference type="Pfam" id="PF18465"/>
    </source>
</evidence>
<evidence type="ECO:0000256" key="1">
    <source>
        <dbReference type="ARBA" id="ARBA00022723"/>
    </source>
</evidence>
<sequence length="828" mass="91936">MATNKDRVALPPVNAQRTNLTCHFCIVGCGYHVYKWPENIEGGRAPGQNALGLDFRKQLPALAVVMTPNMQNTVTDRDGQRHNIFIVPDKQCSVNQGLSSTRGGQLAKVMYNPDGVARARLRSPRVYMADQWVDTSWDDALALYASVTKRILDRDGPAALAFDCFDHGGAGGGFENTWGTGKLMFTALKTPLVRIHNRPAYNSECHATREMGIGELNNSYEDAELADVIMAIGCNSYETQTNYFLAHWLPNLQGQTMDKRKARFPGESIAAAKVIFVDPRRTTTIAVAEQAAGKDNVLHLDIEPGTDIALFDGLLTHVVDQGWHDQEFIAGYTKGFDAALRANRLSLEDTSRITGIPVDKLRRAAEWAYKPKASGHRPHTMHAYEKGIIWGNDNYLIQSALVDLVLATHNVGRRGTGVVRMGGHQEGYARPPYPGSTKIYVDQEIIHGKGLMYTAWGANPFQTTLNAQEHRAVILRRTAVVREAMARQRGATVPQMADAIYDAVKSKGGLFLTNINLYPTSLADAAHLMLPAAHPGEMHLTSMNGERRMRLSDKFMDPPGTARPDCLIAAGIANTLKRLYEAEGKGEMAARFGGFDWRTEEDAFNDGFRQAGQPGAVPIDSQGGKTGNLVTYERLRAMGNNGVQLPAKAYRNGQLAGTEMLYMDGKFDTPDGKAEFKPATWPGLPKPVAEQKAKYHFWINNGRVNEVWQTMYHDQFNEFVRARVPMAYLEIHPADAQALGVASGDVVEVYNDYGSTYALAYLEPDIKRNQTFMQFGHFNGVMGNVTTPWTDRNVVPYYKGTWADLRRVGSMQDFKDTVSFKRRRFDRA</sequence>
<dbReference type="Gene3D" id="2.40.40.20">
    <property type="match status" value="1"/>
</dbReference>
<dbReference type="GO" id="GO:0022904">
    <property type="term" value="P:respiratory electron transport chain"/>
    <property type="evidence" value="ECO:0007669"/>
    <property type="project" value="TreeGrafter"/>
</dbReference>
<dbReference type="GO" id="GO:0016020">
    <property type="term" value="C:membrane"/>
    <property type="evidence" value="ECO:0007669"/>
    <property type="project" value="TreeGrafter"/>
</dbReference>
<dbReference type="PANTHER" id="PTHR43105">
    <property type="entry name" value="RESPIRATORY NITRATE REDUCTASE"/>
    <property type="match status" value="1"/>
</dbReference>
<dbReference type="RefSeq" id="WP_043355167.1">
    <property type="nucleotide sequence ID" value="NZ_CP010537.1"/>
</dbReference>
<keyword evidence="2" id="KW-0408">Iron</keyword>
<evidence type="ECO:0000259" key="5">
    <source>
        <dbReference type="Pfam" id="PF01568"/>
    </source>
</evidence>
<dbReference type="InterPro" id="IPR014066">
    <property type="entry name" value="AioA/IdrA_lsu"/>
</dbReference>
<dbReference type="STRING" id="68895.RR42_s1794"/>
<evidence type="ECO:0000313" key="8">
    <source>
        <dbReference type="Proteomes" id="UP000031843"/>
    </source>
</evidence>
<dbReference type="Pfam" id="PF01568">
    <property type="entry name" value="Molydop_binding"/>
    <property type="match status" value="1"/>
</dbReference>
<feature type="domain" description="Molybdopterin oxidoreductase" evidence="4">
    <location>
        <begin position="120"/>
        <end position="573"/>
    </location>
</feature>
<dbReference type="InterPro" id="IPR006657">
    <property type="entry name" value="MoPterin_dinucl-bd_dom"/>
</dbReference>
<evidence type="ECO:0000256" key="3">
    <source>
        <dbReference type="ARBA" id="ARBA00023014"/>
    </source>
</evidence>
<dbReference type="SUPFAM" id="SSF50692">
    <property type="entry name" value="ADC-like"/>
    <property type="match status" value="1"/>
</dbReference>
<dbReference type="GO" id="GO:0043546">
    <property type="term" value="F:molybdopterin cofactor binding"/>
    <property type="evidence" value="ECO:0007669"/>
    <property type="project" value="InterPro"/>
</dbReference>
<dbReference type="InterPro" id="IPR009010">
    <property type="entry name" value="Asp_de-COase-like_dom_sf"/>
</dbReference>
<dbReference type="KEGG" id="cbw:RR42_s1794"/>
<dbReference type="CDD" id="cd02756">
    <property type="entry name" value="MopB_Arsenite-Ox"/>
    <property type="match status" value="1"/>
</dbReference>
<dbReference type="Gene3D" id="3.40.50.740">
    <property type="match status" value="1"/>
</dbReference>
<organism evidence="7 8">
    <name type="scientific">Cupriavidus basilensis</name>
    <dbReference type="NCBI Taxonomy" id="68895"/>
    <lineage>
        <taxon>Bacteria</taxon>
        <taxon>Pseudomonadati</taxon>
        <taxon>Pseudomonadota</taxon>
        <taxon>Betaproteobacteria</taxon>
        <taxon>Burkholderiales</taxon>
        <taxon>Burkholderiaceae</taxon>
        <taxon>Cupriavidus</taxon>
    </lineage>
</organism>
<keyword evidence="3" id="KW-0411">Iron-sulfur</keyword>
<dbReference type="GO" id="GO:0046872">
    <property type="term" value="F:metal ion binding"/>
    <property type="evidence" value="ECO:0007669"/>
    <property type="project" value="UniProtKB-KW"/>
</dbReference>
<dbReference type="InterPro" id="IPR041632">
    <property type="entry name" value="AioA/IdrA_3Fe-4S"/>
</dbReference>
<dbReference type="Gene3D" id="3.30.200.200">
    <property type="match status" value="1"/>
</dbReference>
<dbReference type="InterPro" id="IPR006656">
    <property type="entry name" value="Mopterin_OxRdtase"/>
</dbReference>
<dbReference type="PANTHER" id="PTHR43105:SF10">
    <property type="entry name" value="NADH-QUINONE OXIDOREDUCTASE SUBUNIT G"/>
    <property type="match status" value="1"/>
</dbReference>
<gene>
    <name evidence="7" type="ORF">RR42_s1794</name>
</gene>
<dbReference type="GO" id="GO:0051536">
    <property type="term" value="F:iron-sulfur cluster binding"/>
    <property type="evidence" value="ECO:0007669"/>
    <property type="project" value="UniProtKB-KW"/>
</dbReference>
<feature type="domain" description="Molybdopterin dinucleotide-binding" evidence="5">
    <location>
        <begin position="697"/>
        <end position="799"/>
    </location>
</feature>
<dbReference type="OrthoDB" id="9810782at2"/>
<dbReference type="Pfam" id="PF18465">
    <property type="entry name" value="Rieske_3"/>
    <property type="match status" value="1"/>
</dbReference>
<evidence type="ECO:0000259" key="4">
    <source>
        <dbReference type="Pfam" id="PF00384"/>
    </source>
</evidence>
<feature type="domain" description="Arsenite oxidase subunit AioA/Iodate reductase subunit IdrA 3Fe-4S cluster" evidence="6">
    <location>
        <begin position="22"/>
        <end position="114"/>
    </location>
</feature>
<accession>A0A0C4YCN8</accession>
<keyword evidence="8" id="KW-1185">Reference proteome</keyword>
<evidence type="ECO:0000256" key="2">
    <source>
        <dbReference type="ARBA" id="ARBA00023004"/>
    </source>
</evidence>
<proteinExistence type="predicted"/>
<dbReference type="NCBIfam" id="TIGR02693">
    <property type="entry name" value="arsenite_ox_L"/>
    <property type="match status" value="1"/>
</dbReference>
<keyword evidence="7" id="KW-0560">Oxidoreductase</keyword>
<dbReference type="EMBL" id="CP010537">
    <property type="protein sequence ID" value="AJG23382.1"/>
    <property type="molecule type" value="Genomic_DNA"/>
</dbReference>
<dbReference type="Pfam" id="PF00384">
    <property type="entry name" value="Molybdopterin"/>
    <property type="match status" value="1"/>
</dbReference>
<dbReference type="GO" id="GO:0003954">
    <property type="term" value="F:NADH dehydrogenase activity"/>
    <property type="evidence" value="ECO:0007669"/>
    <property type="project" value="TreeGrafter"/>
</dbReference>
<dbReference type="EC" id="1.20.9.1" evidence="7"/>
<evidence type="ECO:0000313" key="7">
    <source>
        <dbReference type="EMBL" id="AJG23382.1"/>
    </source>
</evidence>
<protein>
    <submittedName>
        <fullName evidence="7">Arsenate reductase (Azurin)</fullName>
        <ecNumber evidence="7">1.20.9.1</ecNumber>
    </submittedName>
</protein>
<dbReference type="SUPFAM" id="SSF53706">
    <property type="entry name" value="Formate dehydrogenase/DMSO reductase, domains 1-3"/>
    <property type="match status" value="1"/>
</dbReference>
<dbReference type="Proteomes" id="UP000031843">
    <property type="component" value="Chromosome secondary"/>
</dbReference>
<name>A0A0C4YCN8_9BURK</name>
<reference evidence="7 8" key="1">
    <citation type="journal article" date="2015" name="Genome Announc.">
        <title>Complete Genome Sequence of Cupriavidus basilensis 4G11, Isolated from the Oak Ridge Field Research Center Site.</title>
        <authorList>
            <person name="Ray J."/>
            <person name="Waters R.J."/>
            <person name="Skerker J.M."/>
            <person name="Kuehl J.V."/>
            <person name="Price M.N."/>
            <person name="Huang J."/>
            <person name="Chakraborty R."/>
            <person name="Arkin A.P."/>
            <person name="Deutschbauer A."/>
        </authorList>
    </citation>
    <scope>NUCLEOTIDE SEQUENCE [LARGE SCALE GENOMIC DNA]</scope>
    <source>
        <strain evidence="7">4G11</strain>
    </source>
</reference>
<dbReference type="GO" id="GO:0050611">
    <property type="term" value="F:arsenate reductase (azurin) activity"/>
    <property type="evidence" value="ECO:0007669"/>
    <property type="project" value="UniProtKB-EC"/>
</dbReference>
<dbReference type="InterPro" id="IPR050123">
    <property type="entry name" value="Prok_molybdopt-oxidoreductase"/>
</dbReference>